<accession>A0A6L5YNI4</accession>
<sequence length="85" mass="9795">MKQNNNRQVWDSLILVFQFGINMIVPIVMCTLIGVWIGDKFDISWIVIPLFFMGALAGGQNIYRMTKKMYQTHNGKGKKNAEKNE</sequence>
<proteinExistence type="predicted"/>
<feature type="transmembrane region" description="Helical" evidence="1">
    <location>
        <begin position="43"/>
        <end position="63"/>
    </location>
</feature>
<dbReference type="Pfam" id="PF09527">
    <property type="entry name" value="ATPase_gene1"/>
    <property type="match status" value="1"/>
</dbReference>
<name>A0A6L5YNI4_9FIRM</name>
<dbReference type="RefSeq" id="WP_154428146.1">
    <property type="nucleotide sequence ID" value="NZ_VUNI01000002.1"/>
</dbReference>
<evidence type="ECO:0000313" key="3">
    <source>
        <dbReference type="Proteomes" id="UP000474024"/>
    </source>
</evidence>
<keyword evidence="1" id="KW-1133">Transmembrane helix</keyword>
<evidence type="ECO:0000256" key="1">
    <source>
        <dbReference type="SAM" id="Phobius"/>
    </source>
</evidence>
<protein>
    <submittedName>
        <fullName evidence="2">AtpZ/AtpI family protein</fullName>
    </submittedName>
</protein>
<keyword evidence="1" id="KW-0472">Membrane</keyword>
<dbReference type="EMBL" id="VUNI01000002">
    <property type="protein sequence ID" value="MST73717.1"/>
    <property type="molecule type" value="Genomic_DNA"/>
</dbReference>
<reference evidence="2 3" key="1">
    <citation type="submission" date="2019-08" db="EMBL/GenBank/DDBJ databases">
        <title>In-depth cultivation of the pig gut microbiome towards novel bacterial diversity and tailored functional studies.</title>
        <authorList>
            <person name="Wylensek D."/>
            <person name="Hitch T.C.A."/>
            <person name="Clavel T."/>
        </authorList>
    </citation>
    <scope>NUCLEOTIDE SEQUENCE [LARGE SCALE GENOMIC DNA]</scope>
    <source>
        <strain evidence="2 3">MUC/MUC-530-WT-4D</strain>
    </source>
</reference>
<dbReference type="InterPro" id="IPR032820">
    <property type="entry name" value="ATPase_put"/>
</dbReference>
<keyword evidence="3" id="KW-1185">Reference proteome</keyword>
<dbReference type="AlphaFoldDB" id="A0A6L5YNI4"/>
<gene>
    <name evidence="2" type="ORF">FYJ75_01540</name>
</gene>
<organism evidence="2 3">
    <name type="scientific">Roseburia porci</name>
    <dbReference type="NCBI Taxonomy" id="2605790"/>
    <lineage>
        <taxon>Bacteria</taxon>
        <taxon>Bacillati</taxon>
        <taxon>Bacillota</taxon>
        <taxon>Clostridia</taxon>
        <taxon>Lachnospirales</taxon>
        <taxon>Lachnospiraceae</taxon>
        <taxon>Roseburia</taxon>
    </lineage>
</organism>
<keyword evidence="1" id="KW-0812">Transmembrane</keyword>
<dbReference type="Proteomes" id="UP000474024">
    <property type="component" value="Unassembled WGS sequence"/>
</dbReference>
<evidence type="ECO:0000313" key="2">
    <source>
        <dbReference type="EMBL" id="MST73717.1"/>
    </source>
</evidence>
<feature type="transmembrane region" description="Helical" evidence="1">
    <location>
        <begin position="12"/>
        <end position="37"/>
    </location>
</feature>
<comment type="caution">
    <text evidence="2">The sequence shown here is derived from an EMBL/GenBank/DDBJ whole genome shotgun (WGS) entry which is preliminary data.</text>
</comment>